<protein>
    <submittedName>
        <fullName evidence="12">Phosphate regulon transcriptional regulatory protein PhoB (SphR)</fullName>
    </submittedName>
</protein>
<dbReference type="GO" id="GO:0032993">
    <property type="term" value="C:protein-DNA complex"/>
    <property type="evidence" value="ECO:0007669"/>
    <property type="project" value="TreeGrafter"/>
</dbReference>
<reference evidence="12 13" key="1">
    <citation type="submission" date="2015-08" db="EMBL/GenBank/DDBJ databases">
        <authorList>
            <person name="Babu N.S."/>
            <person name="Beckwith C.J."/>
            <person name="Beseler K.G."/>
            <person name="Brison A."/>
            <person name="Carone J.V."/>
            <person name="Caskin T.P."/>
            <person name="Diamond M."/>
            <person name="Durham M.E."/>
            <person name="Foxe J.M."/>
            <person name="Go M."/>
            <person name="Henderson B.A."/>
            <person name="Jones I.B."/>
            <person name="McGettigan J.A."/>
            <person name="Micheletti S.J."/>
            <person name="Nasrallah M.E."/>
            <person name="Ortiz D."/>
            <person name="Piller C.R."/>
            <person name="Privatt S.R."/>
            <person name="Schneider S.L."/>
            <person name="Sharp S."/>
            <person name="Smith T.C."/>
            <person name="Stanton J.D."/>
            <person name="Ullery H.E."/>
            <person name="Wilson R.J."/>
            <person name="Serrano M.G."/>
            <person name="Buck G."/>
            <person name="Lee V."/>
            <person name="Wang Y."/>
            <person name="Carvalho R."/>
            <person name="Voegtly L."/>
            <person name="Shi R."/>
            <person name="Duckworth R."/>
            <person name="Johnson A."/>
            <person name="Loviza R."/>
            <person name="Walstead R."/>
            <person name="Shah Z."/>
            <person name="Kiflezghi M."/>
            <person name="Wade K."/>
            <person name="Ball S.L."/>
            <person name="Bradley K.W."/>
            <person name="Asai D.J."/>
            <person name="Bowman C.A."/>
            <person name="Russell D.A."/>
            <person name="Pope W.H."/>
            <person name="Jacobs-Sera D."/>
            <person name="Hendrix R.W."/>
            <person name="Hatfull G.F."/>
        </authorList>
    </citation>
    <scope>NUCLEOTIDE SEQUENCE [LARGE SCALE GENOMIC DNA]</scope>
    <source>
        <strain evidence="12 13">DSM 27710</strain>
    </source>
</reference>
<evidence type="ECO:0000256" key="1">
    <source>
        <dbReference type="ARBA" id="ARBA00004496"/>
    </source>
</evidence>
<dbReference type="Gene3D" id="6.10.250.690">
    <property type="match status" value="1"/>
</dbReference>
<dbReference type="SMART" id="SM00862">
    <property type="entry name" value="Trans_reg_C"/>
    <property type="match status" value="1"/>
</dbReference>
<evidence type="ECO:0000259" key="10">
    <source>
        <dbReference type="PROSITE" id="PS50110"/>
    </source>
</evidence>
<feature type="DNA-binding region" description="OmpR/PhoB-type" evidence="9">
    <location>
        <begin position="139"/>
        <end position="238"/>
    </location>
</feature>
<evidence type="ECO:0000256" key="9">
    <source>
        <dbReference type="PROSITE-ProRule" id="PRU01091"/>
    </source>
</evidence>
<dbReference type="EMBL" id="CP012332">
    <property type="protein sequence ID" value="AKU92519.1"/>
    <property type="molecule type" value="Genomic_DNA"/>
</dbReference>
<dbReference type="SMART" id="SM00448">
    <property type="entry name" value="REC"/>
    <property type="match status" value="1"/>
</dbReference>
<dbReference type="CDD" id="cd17574">
    <property type="entry name" value="REC_OmpR"/>
    <property type="match status" value="1"/>
</dbReference>
<evidence type="ECO:0000313" key="12">
    <source>
        <dbReference type="EMBL" id="AKU92519.1"/>
    </source>
</evidence>
<evidence type="ECO:0000256" key="6">
    <source>
        <dbReference type="ARBA" id="ARBA00023125"/>
    </source>
</evidence>
<feature type="domain" description="Response regulatory" evidence="10">
    <location>
        <begin position="15"/>
        <end position="128"/>
    </location>
</feature>
<evidence type="ECO:0000256" key="3">
    <source>
        <dbReference type="ARBA" id="ARBA00022553"/>
    </source>
</evidence>
<dbReference type="KEGG" id="vin:AKJ08_2906"/>
<dbReference type="PROSITE" id="PS51755">
    <property type="entry name" value="OMPR_PHOB"/>
    <property type="match status" value="1"/>
</dbReference>
<dbReference type="PROSITE" id="PS50110">
    <property type="entry name" value="RESPONSE_REGULATORY"/>
    <property type="match status" value="1"/>
</dbReference>
<name>A0A0K1PHC0_9BACT</name>
<dbReference type="InterPro" id="IPR001789">
    <property type="entry name" value="Sig_transdc_resp-reg_receiver"/>
</dbReference>
<dbReference type="CDD" id="cd00383">
    <property type="entry name" value="trans_reg_C"/>
    <property type="match status" value="1"/>
</dbReference>
<dbReference type="SUPFAM" id="SSF46894">
    <property type="entry name" value="C-terminal effector domain of the bipartite response regulators"/>
    <property type="match status" value="1"/>
</dbReference>
<dbReference type="Gene3D" id="1.10.10.10">
    <property type="entry name" value="Winged helix-like DNA-binding domain superfamily/Winged helix DNA-binding domain"/>
    <property type="match status" value="1"/>
</dbReference>
<dbReference type="STRING" id="1391653.AKJ08_2906"/>
<evidence type="ECO:0000256" key="7">
    <source>
        <dbReference type="ARBA" id="ARBA00023163"/>
    </source>
</evidence>
<sequence>MMDKALPVGAEPAVTALLVEDDEKLARLLSGYLGGHGIVVSWLADGEKGLREALARRYDVILLDLMLPGRDGLEICRELRSRSDVPVIFLTARGEEADRIIGLELGADDYLAKPFSPRELLARIRALVRRARGQAGPALRVVEVGSLRLDPAARSARLRGADLELTSYEFTLLHALAERAGRVLSREQLLDLAKGSAEEAFDRSIDVHVSRLRHKLGDDARSPRWLKTVRGVGYVLAASEDAP</sequence>
<dbReference type="Gene3D" id="3.40.50.2300">
    <property type="match status" value="1"/>
</dbReference>
<dbReference type="InterPro" id="IPR001867">
    <property type="entry name" value="OmpR/PhoB-type_DNA-bd"/>
</dbReference>
<dbReference type="InterPro" id="IPR039420">
    <property type="entry name" value="WalR-like"/>
</dbReference>
<proteinExistence type="predicted"/>
<evidence type="ECO:0000256" key="8">
    <source>
        <dbReference type="PROSITE-ProRule" id="PRU00169"/>
    </source>
</evidence>
<dbReference type="Proteomes" id="UP000055590">
    <property type="component" value="Chromosome"/>
</dbReference>
<dbReference type="FunFam" id="1.10.10.10:FF:000099">
    <property type="entry name" value="Two-component system response regulator TorR"/>
    <property type="match status" value="1"/>
</dbReference>
<dbReference type="GO" id="GO:0006355">
    <property type="term" value="P:regulation of DNA-templated transcription"/>
    <property type="evidence" value="ECO:0007669"/>
    <property type="project" value="InterPro"/>
</dbReference>
<dbReference type="InterPro" id="IPR011006">
    <property type="entry name" value="CheY-like_superfamily"/>
</dbReference>
<accession>A0A0K1PHC0</accession>
<evidence type="ECO:0000259" key="11">
    <source>
        <dbReference type="PROSITE" id="PS51755"/>
    </source>
</evidence>
<organism evidence="12 13">
    <name type="scientific">Vulgatibacter incomptus</name>
    <dbReference type="NCBI Taxonomy" id="1391653"/>
    <lineage>
        <taxon>Bacteria</taxon>
        <taxon>Pseudomonadati</taxon>
        <taxon>Myxococcota</taxon>
        <taxon>Myxococcia</taxon>
        <taxon>Myxococcales</taxon>
        <taxon>Cystobacterineae</taxon>
        <taxon>Vulgatibacteraceae</taxon>
        <taxon>Vulgatibacter</taxon>
    </lineage>
</organism>
<dbReference type="InterPro" id="IPR016032">
    <property type="entry name" value="Sig_transdc_resp-reg_C-effctor"/>
</dbReference>
<dbReference type="SUPFAM" id="SSF52172">
    <property type="entry name" value="CheY-like"/>
    <property type="match status" value="1"/>
</dbReference>
<dbReference type="PANTHER" id="PTHR48111">
    <property type="entry name" value="REGULATOR OF RPOS"/>
    <property type="match status" value="1"/>
</dbReference>
<dbReference type="GO" id="GO:0000156">
    <property type="term" value="F:phosphorelay response regulator activity"/>
    <property type="evidence" value="ECO:0007669"/>
    <property type="project" value="TreeGrafter"/>
</dbReference>
<keyword evidence="3 8" id="KW-0597">Phosphoprotein</keyword>
<comment type="subcellular location">
    <subcellularLocation>
        <location evidence="1">Cytoplasm</location>
    </subcellularLocation>
</comment>
<feature type="domain" description="OmpR/PhoB-type" evidence="11">
    <location>
        <begin position="139"/>
        <end position="238"/>
    </location>
</feature>
<dbReference type="AlphaFoldDB" id="A0A0K1PHC0"/>
<keyword evidence="6 9" id="KW-0238">DNA-binding</keyword>
<dbReference type="GO" id="GO:0005829">
    <property type="term" value="C:cytosol"/>
    <property type="evidence" value="ECO:0007669"/>
    <property type="project" value="TreeGrafter"/>
</dbReference>
<dbReference type="GO" id="GO:0000976">
    <property type="term" value="F:transcription cis-regulatory region binding"/>
    <property type="evidence" value="ECO:0007669"/>
    <property type="project" value="TreeGrafter"/>
</dbReference>
<evidence type="ECO:0000313" key="13">
    <source>
        <dbReference type="Proteomes" id="UP000055590"/>
    </source>
</evidence>
<keyword evidence="13" id="KW-1185">Reference proteome</keyword>
<feature type="modified residue" description="4-aspartylphosphate" evidence="8">
    <location>
        <position position="64"/>
    </location>
</feature>
<keyword evidence="5" id="KW-0805">Transcription regulation</keyword>
<dbReference type="InterPro" id="IPR036388">
    <property type="entry name" value="WH-like_DNA-bd_sf"/>
</dbReference>
<dbReference type="PANTHER" id="PTHR48111:SF4">
    <property type="entry name" value="DNA-BINDING DUAL TRANSCRIPTIONAL REGULATOR OMPR"/>
    <property type="match status" value="1"/>
</dbReference>
<evidence type="ECO:0000256" key="4">
    <source>
        <dbReference type="ARBA" id="ARBA00023012"/>
    </source>
</evidence>
<keyword evidence="7" id="KW-0804">Transcription</keyword>
<evidence type="ECO:0000256" key="2">
    <source>
        <dbReference type="ARBA" id="ARBA00022490"/>
    </source>
</evidence>
<dbReference type="Pfam" id="PF00072">
    <property type="entry name" value="Response_reg"/>
    <property type="match status" value="1"/>
</dbReference>
<dbReference type="FunFam" id="3.40.50.2300:FF:000001">
    <property type="entry name" value="DNA-binding response regulator PhoB"/>
    <property type="match status" value="1"/>
</dbReference>
<gene>
    <name evidence="12" type="ORF">AKJ08_2906</name>
</gene>
<keyword evidence="4" id="KW-0902">Two-component regulatory system</keyword>
<keyword evidence="2" id="KW-0963">Cytoplasm</keyword>
<evidence type="ECO:0000256" key="5">
    <source>
        <dbReference type="ARBA" id="ARBA00023015"/>
    </source>
</evidence>
<dbReference type="Pfam" id="PF00486">
    <property type="entry name" value="Trans_reg_C"/>
    <property type="match status" value="1"/>
</dbReference>